<evidence type="ECO:0000256" key="5">
    <source>
        <dbReference type="ARBA" id="ARBA00023002"/>
    </source>
</evidence>
<keyword evidence="8" id="KW-0472">Membrane</keyword>
<protein>
    <submittedName>
        <fullName evidence="9">Cytochrome P450 monooxygenase</fullName>
    </submittedName>
</protein>
<feature type="binding site" description="axial binding residue" evidence="7">
    <location>
        <position position="454"/>
    </location>
    <ligand>
        <name>heme</name>
        <dbReference type="ChEBI" id="CHEBI:30413"/>
    </ligand>
    <ligandPart>
        <name>Fe</name>
        <dbReference type="ChEBI" id="CHEBI:18248"/>
    </ligandPart>
</feature>
<evidence type="ECO:0000313" key="9">
    <source>
        <dbReference type="EMBL" id="KAF2198556.1"/>
    </source>
</evidence>
<keyword evidence="7" id="KW-0349">Heme</keyword>
<accession>A0A9P4JFQ6</accession>
<keyword evidence="8" id="KW-1133">Transmembrane helix</keyword>
<proteinExistence type="inferred from homology"/>
<keyword evidence="5" id="KW-0560">Oxidoreductase</keyword>
<dbReference type="InterPro" id="IPR002403">
    <property type="entry name" value="Cyt_P450_E_grp-IV"/>
</dbReference>
<dbReference type="GO" id="GO:0005506">
    <property type="term" value="F:iron ion binding"/>
    <property type="evidence" value="ECO:0007669"/>
    <property type="project" value="InterPro"/>
</dbReference>
<comment type="caution">
    <text evidence="9">The sequence shown here is derived from an EMBL/GenBank/DDBJ whole genome shotgun (WGS) entry which is preliminary data.</text>
</comment>
<dbReference type="PANTHER" id="PTHR46206:SF9">
    <property type="entry name" value="CYTOCHROME P450"/>
    <property type="match status" value="1"/>
</dbReference>
<dbReference type="GO" id="GO:0020037">
    <property type="term" value="F:heme binding"/>
    <property type="evidence" value="ECO:0007669"/>
    <property type="project" value="InterPro"/>
</dbReference>
<evidence type="ECO:0000256" key="6">
    <source>
        <dbReference type="ARBA" id="ARBA00023004"/>
    </source>
</evidence>
<dbReference type="CDD" id="cd11041">
    <property type="entry name" value="CYP503A1-like"/>
    <property type="match status" value="1"/>
</dbReference>
<reference evidence="9" key="1">
    <citation type="journal article" date="2020" name="Stud. Mycol.">
        <title>101 Dothideomycetes genomes: a test case for predicting lifestyles and emergence of pathogens.</title>
        <authorList>
            <person name="Haridas S."/>
            <person name="Albert R."/>
            <person name="Binder M."/>
            <person name="Bloem J."/>
            <person name="Labutti K."/>
            <person name="Salamov A."/>
            <person name="Andreopoulos B."/>
            <person name="Baker S."/>
            <person name="Barry K."/>
            <person name="Bills G."/>
            <person name="Bluhm B."/>
            <person name="Cannon C."/>
            <person name="Castanera R."/>
            <person name="Culley D."/>
            <person name="Daum C."/>
            <person name="Ezra D."/>
            <person name="Gonzalez J."/>
            <person name="Henrissat B."/>
            <person name="Kuo A."/>
            <person name="Liang C."/>
            <person name="Lipzen A."/>
            <person name="Lutzoni F."/>
            <person name="Magnuson J."/>
            <person name="Mondo S."/>
            <person name="Nolan M."/>
            <person name="Ohm R."/>
            <person name="Pangilinan J."/>
            <person name="Park H.-J."/>
            <person name="Ramirez L."/>
            <person name="Alfaro M."/>
            <person name="Sun H."/>
            <person name="Tritt A."/>
            <person name="Yoshinaga Y."/>
            <person name="Zwiers L.-H."/>
            <person name="Turgeon B."/>
            <person name="Goodwin S."/>
            <person name="Spatafora J."/>
            <person name="Crous P."/>
            <person name="Grigoriev I."/>
        </authorList>
    </citation>
    <scope>NUCLEOTIDE SEQUENCE</scope>
    <source>
        <strain evidence="9">ATCC 74209</strain>
    </source>
</reference>
<dbReference type="GO" id="GO:0016705">
    <property type="term" value="F:oxidoreductase activity, acting on paired donors, with incorporation or reduction of molecular oxygen"/>
    <property type="evidence" value="ECO:0007669"/>
    <property type="project" value="InterPro"/>
</dbReference>
<dbReference type="EMBL" id="ML994135">
    <property type="protein sequence ID" value="KAF2198556.1"/>
    <property type="molecule type" value="Genomic_DNA"/>
</dbReference>
<evidence type="ECO:0000256" key="1">
    <source>
        <dbReference type="ARBA" id="ARBA00001971"/>
    </source>
</evidence>
<feature type="transmembrane region" description="Helical" evidence="8">
    <location>
        <begin position="6"/>
        <end position="26"/>
    </location>
</feature>
<dbReference type="Gene3D" id="1.10.630.10">
    <property type="entry name" value="Cytochrome P450"/>
    <property type="match status" value="1"/>
</dbReference>
<dbReference type="PRINTS" id="PR00465">
    <property type="entry name" value="EP450IV"/>
</dbReference>
<organism evidence="9 10">
    <name type="scientific">Delitschia confertaspora ATCC 74209</name>
    <dbReference type="NCBI Taxonomy" id="1513339"/>
    <lineage>
        <taxon>Eukaryota</taxon>
        <taxon>Fungi</taxon>
        <taxon>Dikarya</taxon>
        <taxon>Ascomycota</taxon>
        <taxon>Pezizomycotina</taxon>
        <taxon>Dothideomycetes</taxon>
        <taxon>Pleosporomycetidae</taxon>
        <taxon>Pleosporales</taxon>
        <taxon>Delitschiaceae</taxon>
        <taxon>Delitschia</taxon>
    </lineage>
</organism>
<evidence type="ECO:0000256" key="2">
    <source>
        <dbReference type="ARBA" id="ARBA00004685"/>
    </source>
</evidence>
<comment type="similarity">
    <text evidence="3">Belongs to the cytochrome P450 family.</text>
</comment>
<evidence type="ECO:0000256" key="4">
    <source>
        <dbReference type="ARBA" id="ARBA00022723"/>
    </source>
</evidence>
<keyword evidence="8" id="KW-0812">Transmembrane</keyword>
<dbReference type="PANTHER" id="PTHR46206">
    <property type="entry name" value="CYTOCHROME P450"/>
    <property type="match status" value="1"/>
</dbReference>
<sequence length="509" mass="58645">MIASKILFHNSTILFCICTLFFALFYSSIKNRRRVKAPFVGYRTWFEPTFLVRLRFVKNAREILTSGYEKYKDGIFIVRRNDADILVLSNKYLDEIRLLPNTVLSSVASQVNNLVGKYTYASIMLESNLHTRVLQSQLTPNLGVYISKATVELEHSLKNDVPSSEGWIEVNIQSIVQTMVSRMSGAAFLGYPACRNQEWLKLSVKFSIDIFRTSFTLRMFPRFMHPLLAIVIPSRYRIRQHIREAEKIIAPLILEHREKQTLGAVAKSSSPEDVTLLTWMLDNATGTEADPTEMANRQLILTLASIHTTSLAVTHTLYDLCAHPEYFDPLREEIRNVFKDLDEKDLLRDCIPQLQKLESFIMESQRFNPPILMTPQRTAMRDITLRDGTFIPVGQAISFPSANIAMDPLVIPNPEIFDPFRSYYKRKQPGQERRHLMVLTDKNNLAFGHGKQACPGRHFAVAEIKTILARFLMDYEFKYPPGKGRPRNFFVDDNIFPDPSARLMIRRRV</sequence>
<evidence type="ECO:0000313" key="10">
    <source>
        <dbReference type="Proteomes" id="UP000799536"/>
    </source>
</evidence>
<dbReference type="InterPro" id="IPR001128">
    <property type="entry name" value="Cyt_P450"/>
</dbReference>
<dbReference type="SUPFAM" id="SSF48264">
    <property type="entry name" value="Cytochrome P450"/>
    <property type="match status" value="1"/>
</dbReference>
<name>A0A9P4JFQ6_9PLEO</name>
<evidence type="ECO:0000256" key="3">
    <source>
        <dbReference type="ARBA" id="ARBA00010617"/>
    </source>
</evidence>
<gene>
    <name evidence="9" type="ORF">GQ43DRAFT_493321</name>
</gene>
<dbReference type="Pfam" id="PF00067">
    <property type="entry name" value="p450"/>
    <property type="match status" value="1"/>
</dbReference>
<evidence type="ECO:0000256" key="7">
    <source>
        <dbReference type="PIRSR" id="PIRSR602403-1"/>
    </source>
</evidence>
<comment type="pathway">
    <text evidence="2">Mycotoxin biosynthesis.</text>
</comment>
<keyword evidence="10" id="KW-1185">Reference proteome</keyword>
<keyword evidence="4 7" id="KW-0479">Metal-binding</keyword>
<comment type="cofactor">
    <cofactor evidence="1 7">
        <name>heme</name>
        <dbReference type="ChEBI" id="CHEBI:30413"/>
    </cofactor>
</comment>
<dbReference type="OrthoDB" id="1844152at2759"/>
<dbReference type="AlphaFoldDB" id="A0A9P4JFQ6"/>
<dbReference type="Proteomes" id="UP000799536">
    <property type="component" value="Unassembled WGS sequence"/>
</dbReference>
<keyword evidence="9" id="KW-0503">Monooxygenase</keyword>
<keyword evidence="6 7" id="KW-0408">Iron</keyword>
<dbReference type="GO" id="GO:0004497">
    <property type="term" value="F:monooxygenase activity"/>
    <property type="evidence" value="ECO:0007669"/>
    <property type="project" value="UniProtKB-KW"/>
</dbReference>
<dbReference type="InterPro" id="IPR036396">
    <property type="entry name" value="Cyt_P450_sf"/>
</dbReference>
<evidence type="ECO:0000256" key="8">
    <source>
        <dbReference type="SAM" id="Phobius"/>
    </source>
</evidence>